<dbReference type="Gene3D" id="3.90.290.10">
    <property type="entry name" value="TGF-beta binding (TB) domain"/>
    <property type="match status" value="1"/>
</dbReference>
<evidence type="ECO:0000256" key="8">
    <source>
        <dbReference type="ARBA" id="ARBA00023180"/>
    </source>
</evidence>
<keyword evidence="8" id="KW-0325">Glycoprotein</keyword>
<evidence type="ECO:0000256" key="3">
    <source>
        <dbReference type="ARBA" id="ARBA00022530"/>
    </source>
</evidence>
<evidence type="ECO:0008006" key="15">
    <source>
        <dbReference type="Google" id="ProtNLM"/>
    </source>
</evidence>
<dbReference type="InParanoid" id="A0A663F118"/>
<dbReference type="Pfam" id="PF07645">
    <property type="entry name" value="EGF_CA"/>
    <property type="match status" value="2"/>
</dbReference>
<keyword evidence="14" id="KW-1185">Reference proteome</keyword>
<dbReference type="PROSITE" id="PS00010">
    <property type="entry name" value="ASX_HYDROXYL"/>
    <property type="match status" value="1"/>
</dbReference>
<dbReference type="InterPro" id="IPR009030">
    <property type="entry name" value="Growth_fac_rcpt_cys_sf"/>
</dbReference>
<evidence type="ECO:0000313" key="14">
    <source>
        <dbReference type="Proteomes" id="UP000472275"/>
    </source>
</evidence>
<feature type="domain" description="TB" evidence="12">
    <location>
        <begin position="121"/>
        <end position="167"/>
    </location>
</feature>
<organism evidence="13 14">
    <name type="scientific">Aquila chrysaetos chrysaetos</name>
    <dbReference type="NCBI Taxonomy" id="223781"/>
    <lineage>
        <taxon>Eukaryota</taxon>
        <taxon>Metazoa</taxon>
        <taxon>Chordata</taxon>
        <taxon>Craniata</taxon>
        <taxon>Vertebrata</taxon>
        <taxon>Euteleostomi</taxon>
        <taxon>Archelosauria</taxon>
        <taxon>Archosauria</taxon>
        <taxon>Dinosauria</taxon>
        <taxon>Saurischia</taxon>
        <taxon>Theropoda</taxon>
        <taxon>Coelurosauria</taxon>
        <taxon>Aves</taxon>
        <taxon>Neognathae</taxon>
        <taxon>Neoaves</taxon>
        <taxon>Telluraves</taxon>
        <taxon>Accipitrimorphae</taxon>
        <taxon>Accipitriformes</taxon>
        <taxon>Accipitridae</taxon>
        <taxon>Accipitrinae</taxon>
        <taxon>Aquila</taxon>
    </lineage>
</organism>
<dbReference type="Ensembl" id="ENSACCT00020018873.1">
    <property type="protein sequence ID" value="ENSACCP00020018084.1"/>
    <property type="gene ID" value="ENSACCG00020012434.1"/>
</dbReference>
<evidence type="ECO:0000256" key="2">
    <source>
        <dbReference type="ARBA" id="ARBA00022525"/>
    </source>
</evidence>
<feature type="domain" description="EGF-like" evidence="11">
    <location>
        <begin position="68"/>
        <end position="110"/>
    </location>
</feature>
<dbReference type="Gene3D" id="2.10.25.10">
    <property type="entry name" value="Laminin"/>
    <property type="match status" value="1"/>
</dbReference>
<dbReference type="PANTHER" id="PTHR47333:SF4">
    <property type="entry name" value="EGF-LIKE DOMAIN-CONTAINING PROTEIN"/>
    <property type="match status" value="1"/>
</dbReference>
<keyword evidence="4 9" id="KW-0245">EGF-like domain</keyword>
<evidence type="ECO:0000256" key="4">
    <source>
        <dbReference type="ARBA" id="ARBA00022536"/>
    </source>
</evidence>
<protein>
    <recommendedName>
        <fullName evidence="15">Latent transforming growth factor beta binding protein 4</fullName>
    </recommendedName>
</protein>
<evidence type="ECO:0000256" key="9">
    <source>
        <dbReference type="PROSITE-ProRule" id="PRU00076"/>
    </source>
</evidence>
<dbReference type="SMART" id="SM00179">
    <property type="entry name" value="EGF_CA"/>
    <property type="match status" value="2"/>
</dbReference>
<dbReference type="InterPro" id="IPR036773">
    <property type="entry name" value="TB_dom_sf"/>
</dbReference>
<feature type="region of interest" description="Disordered" evidence="10">
    <location>
        <begin position="170"/>
        <end position="220"/>
    </location>
</feature>
<feature type="compositionally biased region" description="Polar residues" evidence="10">
    <location>
        <begin position="192"/>
        <end position="201"/>
    </location>
</feature>
<evidence type="ECO:0000256" key="6">
    <source>
        <dbReference type="ARBA" id="ARBA00022737"/>
    </source>
</evidence>
<reference evidence="13" key="2">
    <citation type="submission" date="2025-09" db="UniProtKB">
        <authorList>
            <consortium name="Ensembl"/>
        </authorList>
    </citation>
    <scope>IDENTIFICATION</scope>
</reference>
<dbReference type="InterPro" id="IPR052080">
    <property type="entry name" value="vWF_C/EGF_Fibrillin"/>
</dbReference>
<evidence type="ECO:0000256" key="7">
    <source>
        <dbReference type="ARBA" id="ARBA00023157"/>
    </source>
</evidence>
<dbReference type="GO" id="GO:0005509">
    <property type="term" value="F:calcium ion binding"/>
    <property type="evidence" value="ECO:0007669"/>
    <property type="project" value="InterPro"/>
</dbReference>
<evidence type="ECO:0000256" key="1">
    <source>
        <dbReference type="ARBA" id="ARBA00004498"/>
    </source>
</evidence>
<dbReference type="PROSITE" id="PS01187">
    <property type="entry name" value="EGF_CA"/>
    <property type="match status" value="1"/>
</dbReference>
<dbReference type="InterPro" id="IPR001881">
    <property type="entry name" value="EGF-like_Ca-bd_dom"/>
</dbReference>
<dbReference type="FunFam" id="2.10.25.10:FF:000115">
    <property type="entry name" value="latent-transforming growth factor beta-binding protein 4 isoform X2"/>
    <property type="match status" value="1"/>
</dbReference>
<dbReference type="InterPro" id="IPR000152">
    <property type="entry name" value="EGF-type_Asp/Asn_hydroxyl_site"/>
</dbReference>
<dbReference type="SUPFAM" id="SSF57581">
    <property type="entry name" value="TB module/8-cys domain"/>
    <property type="match status" value="1"/>
</dbReference>
<name>A0A663F118_AQUCH</name>
<keyword evidence="6" id="KW-0677">Repeat</keyword>
<sequence>MGRDWGLFGPQLCRGGVCLNASPGFSCYCPSGYYYEQEHLQCVGETPPPLLPAPLPLPNPLPLSPPPDNDECGAEEAEPCLGGRCVNTVGSYYCSCPPPLVLDGSQRRCVANDTHLGEGPAVCWQEVGVDLVCGRPRLDRQVTYTECCCLYGQAWGMDCALCPTRHSGDPPSPPSVPPNLPHPRMGAGLASLSLQYRGTRSSPPPPIPGHLCDGDPPHPC</sequence>
<dbReference type="SMART" id="SM00181">
    <property type="entry name" value="EGF"/>
    <property type="match status" value="2"/>
</dbReference>
<dbReference type="InterPro" id="IPR017878">
    <property type="entry name" value="TB_dom"/>
</dbReference>
<evidence type="ECO:0000313" key="13">
    <source>
        <dbReference type="Ensembl" id="ENSACCP00020018084.1"/>
    </source>
</evidence>
<dbReference type="InterPro" id="IPR000742">
    <property type="entry name" value="EGF"/>
</dbReference>
<dbReference type="AlphaFoldDB" id="A0A663F118"/>
<proteinExistence type="predicted"/>
<accession>A0A663F118</accession>
<dbReference type="SUPFAM" id="SSF57184">
    <property type="entry name" value="Growth factor receptor domain"/>
    <property type="match status" value="1"/>
</dbReference>
<dbReference type="PANTHER" id="PTHR47333">
    <property type="entry name" value="VON WILLEBRAND FACTOR C AND EGF DOMAIN-CONTAINING PROTEIN"/>
    <property type="match status" value="1"/>
</dbReference>
<dbReference type="PROSITE" id="PS51364">
    <property type="entry name" value="TB"/>
    <property type="match status" value="1"/>
</dbReference>
<dbReference type="InterPro" id="IPR018097">
    <property type="entry name" value="EGF_Ca-bd_CS"/>
</dbReference>
<feature type="compositionally biased region" description="Pro residues" evidence="10">
    <location>
        <begin position="170"/>
        <end position="181"/>
    </location>
</feature>
<keyword evidence="2" id="KW-0964">Secreted</keyword>
<comment type="subcellular location">
    <subcellularLocation>
        <location evidence="1">Secreted</location>
        <location evidence="1">Extracellular space</location>
        <location evidence="1">Extracellular matrix</location>
    </subcellularLocation>
</comment>
<dbReference type="CDD" id="cd00054">
    <property type="entry name" value="EGF_CA"/>
    <property type="match status" value="1"/>
</dbReference>
<keyword evidence="3" id="KW-0272">Extracellular matrix</keyword>
<evidence type="ECO:0000256" key="10">
    <source>
        <dbReference type="SAM" id="MobiDB-lite"/>
    </source>
</evidence>
<keyword evidence="5" id="KW-0732">Signal</keyword>
<evidence type="ECO:0000259" key="11">
    <source>
        <dbReference type="PROSITE" id="PS50026"/>
    </source>
</evidence>
<dbReference type="GeneTree" id="ENSGT00940000158234"/>
<comment type="caution">
    <text evidence="9">Lacks conserved residue(s) required for the propagation of feature annotation.</text>
</comment>
<dbReference type="Pfam" id="PF00683">
    <property type="entry name" value="TB"/>
    <property type="match status" value="1"/>
</dbReference>
<keyword evidence="7" id="KW-1015">Disulfide bond</keyword>
<evidence type="ECO:0000256" key="5">
    <source>
        <dbReference type="ARBA" id="ARBA00022729"/>
    </source>
</evidence>
<evidence type="ECO:0000259" key="12">
    <source>
        <dbReference type="PROSITE" id="PS51364"/>
    </source>
</evidence>
<dbReference type="PROSITE" id="PS50026">
    <property type="entry name" value="EGF_3"/>
    <property type="match status" value="1"/>
</dbReference>
<reference evidence="13" key="1">
    <citation type="submission" date="2025-08" db="UniProtKB">
        <authorList>
            <consortium name="Ensembl"/>
        </authorList>
    </citation>
    <scope>IDENTIFICATION</scope>
</reference>
<dbReference type="InterPro" id="IPR049883">
    <property type="entry name" value="NOTCH1_EGF-like"/>
</dbReference>
<dbReference type="Proteomes" id="UP000472275">
    <property type="component" value="Unassembled WGS sequence"/>
</dbReference>